<dbReference type="Proteomes" id="UP000050640">
    <property type="component" value="Unplaced"/>
</dbReference>
<organism evidence="17 18">
    <name type="scientific">Elaeophora elaphi</name>
    <dbReference type="NCBI Taxonomy" id="1147741"/>
    <lineage>
        <taxon>Eukaryota</taxon>
        <taxon>Metazoa</taxon>
        <taxon>Ecdysozoa</taxon>
        <taxon>Nematoda</taxon>
        <taxon>Chromadorea</taxon>
        <taxon>Rhabditida</taxon>
        <taxon>Spirurina</taxon>
        <taxon>Spiruromorpha</taxon>
        <taxon>Filarioidea</taxon>
        <taxon>Onchocercidae</taxon>
        <taxon>Elaeophora</taxon>
    </lineage>
</organism>
<evidence type="ECO:0000313" key="18">
    <source>
        <dbReference type="WBParaSite" id="EEL_0000523901-mRNA-1"/>
    </source>
</evidence>
<evidence type="ECO:0000256" key="1">
    <source>
        <dbReference type="ARBA" id="ARBA00004394"/>
    </source>
</evidence>
<dbReference type="PROSITE" id="PS50238">
    <property type="entry name" value="RHOGAP"/>
    <property type="match status" value="1"/>
</dbReference>
<reference evidence="18" key="1">
    <citation type="submission" date="2016-04" db="UniProtKB">
        <authorList>
            <consortium name="WormBaseParasite"/>
        </authorList>
    </citation>
    <scope>IDENTIFICATION</scope>
</reference>
<feature type="coiled-coil region" evidence="14">
    <location>
        <begin position="163"/>
        <end position="338"/>
    </location>
</feature>
<dbReference type="Pfam" id="PF04652">
    <property type="entry name" value="Vta1"/>
    <property type="match status" value="1"/>
</dbReference>
<evidence type="ECO:0000256" key="11">
    <source>
        <dbReference type="ARBA" id="ARBA00023034"/>
    </source>
</evidence>
<keyword evidence="5" id="KW-0813">Transport</keyword>
<protein>
    <submittedName>
        <fullName evidence="18">Rho-GAP domain-containing protein</fullName>
    </submittedName>
</protein>
<evidence type="ECO:0000256" key="7">
    <source>
        <dbReference type="ARBA" id="ARBA00022692"/>
    </source>
</evidence>
<keyword evidence="9" id="KW-0653">Protein transport</keyword>
<keyword evidence="8" id="KW-0967">Endosome</keyword>
<keyword evidence="7" id="KW-0812">Transmembrane</keyword>
<dbReference type="InterPro" id="IPR039431">
    <property type="entry name" value="Vta1/CALS_N"/>
</dbReference>
<feature type="region of interest" description="Disordered" evidence="15">
    <location>
        <begin position="730"/>
        <end position="762"/>
    </location>
</feature>
<dbReference type="AlphaFoldDB" id="A0A158Q7Q1"/>
<dbReference type="GO" id="GO:0032511">
    <property type="term" value="P:late endosome to vacuole transport via multivesicular body sorting pathway"/>
    <property type="evidence" value="ECO:0007669"/>
    <property type="project" value="InterPro"/>
</dbReference>
<dbReference type="InterPro" id="IPR023175">
    <property type="entry name" value="Vta1/CALS_N_sf"/>
</dbReference>
<dbReference type="Pfam" id="PF18097">
    <property type="entry name" value="Vta1_C"/>
    <property type="match status" value="1"/>
</dbReference>
<dbReference type="GO" id="GO:0007030">
    <property type="term" value="P:Golgi organization"/>
    <property type="evidence" value="ECO:0007669"/>
    <property type="project" value="InterPro"/>
</dbReference>
<dbReference type="Gene3D" id="1.25.40.270">
    <property type="entry name" value="Vacuolar protein sorting-associated protein vta1"/>
    <property type="match status" value="1"/>
</dbReference>
<dbReference type="InterPro" id="IPR041212">
    <property type="entry name" value="Vta1_C"/>
</dbReference>
<evidence type="ECO:0000256" key="10">
    <source>
        <dbReference type="ARBA" id="ARBA00022989"/>
    </source>
</evidence>
<comment type="similarity">
    <text evidence="4">Belongs to the VTA1 family.</text>
</comment>
<dbReference type="InterPro" id="IPR019177">
    <property type="entry name" value="Golgin_subfamily_A_member_5"/>
</dbReference>
<dbReference type="WBParaSite" id="EEL_0000523901-mRNA-1">
    <property type="protein sequence ID" value="EEL_0000523901-mRNA-1"/>
    <property type="gene ID" value="EEL_0000523901"/>
</dbReference>
<evidence type="ECO:0000256" key="2">
    <source>
        <dbReference type="ARBA" id="ARBA00004481"/>
    </source>
</evidence>
<dbReference type="InterPro" id="IPR008936">
    <property type="entry name" value="Rho_GTPase_activation_prot"/>
</dbReference>
<evidence type="ECO:0000256" key="9">
    <source>
        <dbReference type="ARBA" id="ARBA00022927"/>
    </source>
</evidence>
<evidence type="ECO:0000256" key="6">
    <source>
        <dbReference type="ARBA" id="ARBA00022490"/>
    </source>
</evidence>
<keyword evidence="12 14" id="KW-0175">Coiled coil</keyword>
<evidence type="ECO:0000256" key="15">
    <source>
        <dbReference type="SAM" id="MobiDB-lite"/>
    </source>
</evidence>
<feature type="coiled-coil region" evidence="14">
    <location>
        <begin position="364"/>
        <end position="480"/>
    </location>
</feature>
<comment type="subcellular location">
    <subcellularLocation>
        <location evidence="3">Cytoplasm</location>
    </subcellularLocation>
    <subcellularLocation>
        <location evidence="2">Endosome membrane</location>
        <topology evidence="2">Peripheral membrane protein</topology>
    </subcellularLocation>
    <subcellularLocation>
        <location evidence="1">Golgi apparatus membrane</location>
    </subcellularLocation>
</comment>
<dbReference type="STRING" id="1147741.A0A158Q7Q1"/>
<dbReference type="InterPro" id="IPR000198">
    <property type="entry name" value="RhoGAP_dom"/>
</dbReference>
<accession>A0A158Q7Q1</accession>
<dbReference type="SMART" id="SM00324">
    <property type="entry name" value="RhoGAP"/>
    <property type="match status" value="1"/>
</dbReference>
<evidence type="ECO:0000313" key="17">
    <source>
        <dbReference type="Proteomes" id="UP000050640"/>
    </source>
</evidence>
<keyword evidence="17" id="KW-1185">Reference proteome</keyword>
<evidence type="ECO:0000256" key="13">
    <source>
        <dbReference type="ARBA" id="ARBA00023136"/>
    </source>
</evidence>
<evidence type="ECO:0000256" key="14">
    <source>
        <dbReference type="SAM" id="Coils"/>
    </source>
</evidence>
<dbReference type="GO" id="GO:0015031">
    <property type="term" value="P:protein transport"/>
    <property type="evidence" value="ECO:0007669"/>
    <property type="project" value="UniProtKB-KW"/>
</dbReference>
<dbReference type="Gene3D" id="1.10.555.10">
    <property type="entry name" value="Rho GTPase activation protein"/>
    <property type="match status" value="1"/>
</dbReference>
<evidence type="ECO:0000259" key="16">
    <source>
        <dbReference type="PROSITE" id="PS50238"/>
    </source>
</evidence>
<evidence type="ECO:0000256" key="5">
    <source>
        <dbReference type="ARBA" id="ARBA00022448"/>
    </source>
</evidence>
<dbReference type="Pfam" id="PF00620">
    <property type="entry name" value="RhoGAP"/>
    <property type="match status" value="1"/>
</dbReference>
<dbReference type="GO" id="GO:0010008">
    <property type="term" value="C:endosome membrane"/>
    <property type="evidence" value="ECO:0007669"/>
    <property type="project" value="UniProtKB-SubCell"/>
</dbReference>
<dbReference type="PANTHER" id="PTHR46009">
    <property type="entry name" value="VACUOLAR PROTEIN SORTING-ASSOCIATED PROTEIN VTA1 HOMOLOG"/>
    <property type="match status" value="1"/>
</dbReference>
<dbReference type="Gene3D" id="1.20.5.420">
    <property type="entry name" value="Immunoglobulin FC, subunit C"/>
    <property type="match status" value="1"/>
</dbReference>
<keyword evidence="13" id="KW-0472">Membrane</keyword>
<keyword evidence="10" id="KW-1133">Transmembrane helix</keyword>
<dbReference type="GO" id="GO:0007165">
    <property type="term" value="P:signal transduction"/>
    <property type="evidence" value="ECO:0007669"/>
    <property type="project" value="InterPro"/>
</dbReference>
<keyword evidence="6" id="KW-0963">Cytoplasm</keyword>
<dbReference type="GO" id="GO:0005771">
    <property type="term" value="C:multivesicular body"/>
    <property type="evidence" value="ECO:0007669"/>
    <property type="project" value="TreeGrafter"/>
</dbReference>
<dbReference type="PANTHER" id="PTHR46009:SF1">
    <property type="entry name" value="VACUOLAR PROTEIN SORTING-ASSOCIATED PROTEIN VTA1 HOMOLOG"/>
    <property type="match status" value="1"/>
</dbReference>
<name>A0A158Q7Q1_9BILA</name>
<sequence>MSWLAKVSHIAGRAEDLLNQIDQNAAVALRNTRKNAGKSDSAMSLIDIEGQGTKKLEKQSEISEPTTKHHIRADHVYSASGRIRNKKKDDDLIAYLNNSNEPTSSRCSSVASCFSAPNPHIANTIRTTPDSYTTEEHLKAQQSDALKCLHIKESQIAVMSVRLQEAEEANIKKDTQIAELSKELKVMKKELEAGSGGIANDQLSSLKKLQREHDREKEEFEKREQDYVKRLESANNENSETEKELQELRAKILKMEMNEQNLMEEIRLAKYNLEANKHEFDEYKQRAQKILSAKENLLTSLKENSFSGPDGLVNSVELEELRCELDLLKDDLQQSQFVVYNLKGDIQEMENRLRDEHRASGAQRENLLKQIHHHLSQANQYREQMERTQLEYDFLQAEMRRQEEAVERKLAEKDIELTKLMEEKKTNKRYEIGEMEHKISLLSEKLISKQTAIERIESEKRALELRLERAEHACRNAEAAAVKTVAIEMRGSGVGASDQSFSLFTVSHSDNTLIRTAKLAVRIFDHFGENHPCVCVWEGVAKLLLAYLRTMASVMQVPQSLRSIAHYVKIGAENANRDPIIHYWCLFYAVQTGMDIDKNSPEALQYLTSLLSTLEDMKKKLGGREALTQDLVAQAHIENFAMKLFDYADKNDRQSNFTKSVVKAFYTAGHLIDVLTLFGELDENLIATRKYAKWKATYIHSCLRNGETPKPGSGDSQDDDVEDFNMRIPQTEMREEPQSETSGRSQPNIPPNSLDPSHIVSDSNSTVKTCETLHISDAKISSQPMSENSNNGRLTLDDYMEAQKYAKYAVSALSYEDSKTAIENNEKRNMEEKRKIKTRRDYHPLEIYFFFRTKERSKKVIVFGRKSKNKNKKGQNVAKEMPIVSPFTGEHAIFAVPLSLAVLRMGSHDGIPLPVVVRQCIDCINDKGLCVEGIHRISAPKANLDKLEEAVNSRCSIELEDIHDASGLLKRFLRQLPEHILTNEKRPVFEKIASNCPCGTLSPCRCLVADMLKAQLTSLPEENYMLLAYTFIHSQMILQNSDKNKMGMAALGLILQATLNVSQALVRIFLLNASDVVLMKYHSPSVSYHLKEIVFLKISLSISNSHLAFDFYFFGGLTCGRLIKWYDKM</sequence>
<evidence type="ECO:0000256" key="3">
    <source>
        <dbReference type="ARBA" id="ARBA00004496"/>
    </source>
</evidence>
<proteinExistence type="inferred from homology"/>
<feature type="domain" description="Rho-GAP" evidence="16">
    <location>
        <begin position="896"/>
        <end position="1094"/>
    </location>
</feature>
<dbReference type="SUPFAM" id="SSF48350">
    <property type="entry name" value="GTPase activation domain, GAP"/>
    <property type="match status" value="1"/>
</dbReference>
<evidence type="ECO:0000256" key="12">
    <source>
        <dbReference type="ARBA" id="ARBA00023054"/>
    </source>
</evidence>
<evidence type="ECO:0000256" key="8">
    <source>
        <dbReference type="ARBA" id="ARBA00022753"/>
    </source>
</evidence>
<keyword evidence="11" id="KW-0333">Golgi apparatus</keyword>
<dbReference type="Pfam" id="PF09787">
    <property type="entry name" value="Golgin_A5"/>
    <property type="match status" value="1"/>
</dbReference>
<dbReference type="GO" id="GO:0000139">
    <property type="term" value="C:Golgi membrane"/>
    <property type="evidence" value="ECO:0007669"/>
    <property type="project" value="UniProtKB-SubCell"/>
</dbReference>
<evidence type="ECO:0000256" key="4">
    <source>
        <dbReference type="ARBA" id="ARBA00007895"/>
    </source>
</evidence>
<dbReference type="InterPro" id="IPR044538">
    <property type="entry name" value="Vta1-like"/>
</dbReference>